<evidence type="ECO:0000313" key="2">
    <source>
        <dbReference type="EMBL" id="TCP60496.1"/>
    </source>
</evidence>
<evidence type="ECO:0000256" key="1">
    <source>
        <dbReference type="SAM" id="MobiDB-lite"/>
    </source>
</evidence>
<organism evidence="2 3">
    <name type="scientific">Rhodovulum bhavnagarense</name>
    <dbReference type="NCBI Taxonomy" id="992286"/>
    <lineage>
        <taxon>Bacteria</taxon>
        <taxon>Pseudomonadati</taxon>
        <taxon>Pseudomonadota</taxon>
        <taxon>Alphaproteobacteria</taxon>
        <taxon>Rhodobacterales</taxon>
        <taxon>Paracoccaceae</taxon>
        <taxon>Rhodovulum</taxon>
    </lineage>
</organism>
<dbReference type="Proteomes" id="UP000295050">
    <property type="component" value="Unassembled WGS sequence"/>
</dbReference>
<name>A0A4V2SW02_9RHOB</name>
<feature type="compositionally biased region" description="Low complexity" evidence="1">
    <location>
        <begin position="34"/>
        <end position="50"/>
    </location>
</feature>
<accession>A0A4V2SW02</accession>
<evidence type="ECO:0000313" key="3">
    <source>
        <dbReference type="Proteomes" id="UP000295050"/>
    </source>
</evidence>
<comment type="caution">
    <text evidence="2">The sequence shown here is derived from an EMBL/GenBank/DDBJ whole genome shotgun (WGS) entry which is preliminary data.</text>
</comment>
<proteinExistence type="predicted"/>
<feature type="region of interest" description="Disordered" evidence="1">
    <location>
        <begin position="34"/>
        <end position="70"/>
    </location>
</feature>
<keyword evidence="3" id="KW-1185">Reference proteome</keyword>
<gene>
    <name evidence="2" type="ORF">EV663_1091</name>
</gene>
<dbReference type="AlphaFoldDB" id="A0A4V2SW02"/>
<dbReference type="RefSeq" id="WP_132951651.1">
    <property type="nucleotide sequence ID" value="NZ_SLXU01000009.1"/>
</dbReference>
<dbReference type="EMBL" id="SLXU01000009">
    <property type="protein sequence ID" value="TCP60496.1"/>
    <property type="molecule type" value="Genomic_DNA"/>
</dbReference>
<reference evidence="2 3" key="1">
    <citation type="submission" date="2019-03" db="EMBL/GenBank/DDBJ databases">
        <title>Genomic Encyclopedia of Type Strains, Phase IV (KMG-IV): sequencing the most valuable type-strain genomes for metagenomic binning, comparative biology and taxonomic classification.</title>
        <authorList>
            <person name="Goeker M."/>
        </authorList>
    </citation>
    <scope>NUCLEOTIDE SEQUENCE [LARGE SCALE GENOMIC DNA]</scope>
    <source>
        <strain evidence="2 3">DSM 24766</strain>
    </source>
</reference>
<protein>
    <submittedName>
        <fullName evidence="2">Uncharacterized protein</fullName>
    </submittedName>
</protein>
<sequence length="70" mass="7350">MTELAQALAASEKALHEANARLGERDEIVKLLSAASRTSSKARSSKTTGRSKGDGEQDEGSEGNEPPLPL</sequence>